<keyword evidence="4 5" id="KW-0472">Membrane</keyword>
<dbReference type="PANTHER" id="PTHR30238">
    <property type="entry name" value="MEMBRANE BOUND PREDICTED REDOX MODULATOR"/>
    <property type="match status" value="1"/>
</dbReference>
<dbReference type="AlphaFoldDB" id="A0A7S3PYW4"/>
<dbReference type="PANTHER" id="PTHR30238:SF0">
    <property type="entry name" value="THYLAKOID MEMBRANE PROTEIN TERC, CHLOROPLASTIC"/>
    <property type="match status" value="1"/>
</dbReference>
<name>A0A7S3PYW4_9STRA</name>
<comment type="subcellular location">
    <subcellularLocation>
        <location evidence="1">Membrane</location>
        <topology evidence="1">Multi-pass membrane protein</topology>
    </subcellularLocation>
</comment>
<dbReference type="InterPro" id="IPR005496">
    <property type="entry name" value="Integral_membrane_TerC"/>
</dbReference>
<feature type="transmembrane region" description="Helical" evidence="5">
    <location>
        <begin position="221"/>
        <end position="241"/>
    </location>
</feature>
<protein>
    <submittedName>
        <fullName evidence="6">Uncharacterized protein</fullName>
    </submittedName>
</protein>
<accession>A0A7S3PYW4</accession>
<evidence type="ECO:0000256" key="5">
    <source>
        <dbReference type="SAM" id="Phobius"/>
    </source>
</evidence>
<feature type="transmembrane region" description="Helical" evidence="5">
    <location>
        <begin position="135"/>
        <end position="154"/>
    </location>
</feature>
<proteinExistence type="predicted"/>
<dbReference type="NCBIfam" id="TIGR03718">
    <property type="entry name" value="R_switched_Alx"/>
    <property type="match status" value="1"/>
</dbReference>
<evidence type="ECO:0000256" key="2">
    <source>
        <dbReference type="ARBA" id="ARBA00022692"/>
    </source>
</evidence>
<dbReference type="GO" id="GO:0016020">
    <property type="term" value="C:membrane"/>
    <property type="evidence" value="ECO:0007669"/>
    <property type="project" value="UniProtKB-SubCell"/>
</dbReference>
<keyword evidence="3 5" id="KW-1133">Transmembrane helix</keyword>
<sequence length="405" mass="43589">MNPLRSRRNAGATTMVMLSVISNFCSIPSGGSPGLVVVDAFSTFSSPATSSIRRNNVNNGFRTSPFATSTTTRARSATTRATSLFVKNETANKVATSEEEEETKSIFELGGGPNVIITPDEASEEIYNSAIKRTVAWIAAAIVFGGGISLTVGQEISEQFFAGYLLEQSLSIDNLLVFLLLFDYFKVPIENQDRVLNYGIIGAIVMRAFMISLGSVALHQFHVILLGFAALLIYSSANVLLGGDDDEEEDMSENSIVVFSQKLFDATDQYDGNKFFTMVEGVKKATPLFICMVAVEISDVVFAVDSIPAVFGVTEDPLVVFSSNMFAIMGLRSLYTILSKAASDLEYLEPAVAVVLGFIGTKMVGEFFGIMIPTEFSLGVVATCLSSGIGFSIWSKNKAAEECEG</sequence>
<gene>
    <name evidence="6" type="ORF">CDEB00056_LOCUS4857</name>
</gene>
<dbReference type="InterPro" id="IPR022369">
    <property type="entry name" value="Integral_membrane_TerC_rswitch"/>
</dbReference>
<feature type="transmembrane region" description="Helical" evidence="5">
    <location>
        <begin position="160"/>
        <end position="183"/>
    </location>
</feature>
<feature type="transmembrane region" description="Helical" evidence="5">
    <location>
        <begin position="195"/>
        <end position="215"/>
    </location>
</feature>
<reference evidence="6" key="1">
    <citation type="submission" date="2021-01" db="EMBL/GenBank/DDBJ databases">
        <authorList>
            <person name="Corre E."/>
            <person name="Pelletier E."/>
            <person name="Niang G."/>
            <person name="Scheremetjew M."/>
            <person name="Finn R."/>
            <person name="Kale V."/>
            <person name="Holt S."/>
            <person name="Cochrane G."/>
            <person name="Meng A."/>
            <person name="Brown T."/>
            <person name="Cohen L."/>
        </authorList>
    </citation>
    <scope>NUCLEOTIDE SEQUENCE</scope>
    <source>
        <strain evidence="6">MM31A-1</strain>
    </source>
</reference>
<evidence type="ECO:0000256" key="1">
    <source>
        <dbReference type="ARBA" id="ARBA00004141"/>
    </source>
</evidence>
<keyword evidence="2 5" id="KW-0812">Transmembrane</keyword>
<dbReference type="Pfam" id="PF03741">
    <property type="entry name" value="TerC"/>
    <property type="match status" value="1"/>
</dbReference>
<organism evidence="6">
    <name type="scientific">Chaetoceros debilis</name>
    <dbReference type="NCBI Taxonomy" id="122233"/>
    <lineage>
        <taxon>Eukaryota</taxon>
        <taxon>Sar</taxon>
        <taxon>Stramenopiles</taxon>
        <taxon>Ochrophyta</taxon>
        <taxon>Bacillariophyta</taxon>
        <taxon>Coscinodiscophyceae</taxon>
        <taxon>Chaetocerotophycidae</taxon>
        <taxon>Chaetocerotales</taxon>
        <taxon>Chaetocerotaceae</taxon>
        <taxon>Chaetoceros</taxon>
    </lineage>
</organism>
<evidence type="ECO:0000256" key="3">
    <source>
        <dbReference type="ARBA" id="ARBA00022989"/>
    </source>
</evidence>
<dbReference type="EMBL" id="HBIO01006609">
    <property type="protein sequence ID" value="CAE0460016.1"/>
    <property type="molecule type" value="Transcribed_RNA"/>
</dbReference>
<evidence type="ECO:0000256" key="4">
    <source>
        <dbReference type="ARBA" id="ARBA00023136"/>
    </source>
</evidence>
<evidence type="ECO:0000313" key="6">
    <source>
        <dbReference type="EMBL" id="CAE0460016.1"/>
    </source>
</evidence>